<organism evidence="3 4">
    <name type="scientific">Enhygromyxa salina</name>
    <dbReference type="NCBI Taxonomy" id="215803"/>
    <lineage>
        <taxon>Bacteria</taxon>
        <taxon>Pseudomonadati</taxon>
        <taxon>Myxococcota</taxon>
        <taxon>Polyangia</taxon>
        <taxon>Nannocystales</taxon>
        <taxon>Nannocystaceae</taxon>
        <taxon>Enhygromyxa</taxon>
    </lineage>
</organism>
<dbReference type="NCBIfam" id="TIGR04411">
    <property type="entry name" value="T2SS_GspN_Lepto"/>
    <property type="match status" value="1"/>
</dbReference>
<feature type="compositionally biased region" description="Low complexity" evidence="1">
    <location>
        <begin position="407"/>
        <end position="423"/>
    </location>
</feature>
<proteinExistence type="predicted"/>
<feature type="transmembrane region" description="Helical" evidence="2">
    <location>
        <begin position="73"/>
        <end position="92"/>
    </location>
</feature>
<keyword evidence="2" id="KW-0812">Transmembrane</keyword>
<name>A0A2S9YEX6_9BACT</name>
<feature type="compositionally biased region" description="Basic and acidic residues" evidence="1">
    <location>
        <begin position="382"/>
        <end position="406"/>
    </location>
</feature>
<accession>A0A2S9YEX6</accession>
<feature type="region of interest" description="Disordered" evidence="1">
    <location>
        <begin position="376"/>
        <end position="519"/>
    </location>
</feature>
<evidence type="ECO:0000256" key="2">
    <source>
        <dbReference type="SAM" id="Phobius"/>
    </source>
</evidence>
<evidence type="ECO:0000313" key="4">
    <source>
        <dbReference type="Proteomes" id="UP000237968"/>
    </source>
</evidence>
<gene>
    <name evidence="3" type="ORF">ENSA5_13520</name>
</gene>
<dbReference type="AlphaFoldDB" id="A0A2S9YEX6"/>
<reference evidence="3 4" key="1">
    <citation type="submission" date="2018-03" db="EMBL/GenBank/DDBJ databases">
        <title>Draft Genome Sequences of the Obligatory Marine Myxobacteria Enhygromyxa salina SWB005.</title>
        <authorList>
            <person name="Poehlein A."/>
            <person name="Moghaddam J.A."/>
            <person name="Harms H."/>
            <person name="Alanjari M."/>
            <person name="Koenig G.M."/>
            <person name="Daniel R."/>
            <person name="Schaeberle T.F."/>
        </authorList>
    </citation>
    <scope>NUCLEOTIDE SEQUENCE [LARGE SCALE GENOMIC DNA]</scope>
    <source>
        <strain evidence="3 4">SWB005</strain>
    </source>
</reference>
<keyword evidence="4" id="KW-1185">Reference proteome</keyword>
<dbReference type="RefSeq" id="WP_106390830.1">
    <property type="nucleotide sequence ID" value="NZ_PVNK01000072.1"/>
</dbReference>
<feature type="region of interest" description="Disordered" evidence="1">
    <location>
        <begin position="24"/>
        <end position="49"/>
    </location>
</feature>
<keyword evidence="2" id="KW-1133">Transmembrane helix</keyword>
<keyword evidence="2" id="KW-0472">Membrane</keyword>
<feature type="compositionally biased region" description="Acidic residues" evidence="1">
    <location>
        <begin position="454"/>
        <end position="467"/>
    </location>
</feature>
<feature type="compositionally biased region" description="Acidic residues" evidence="1">
    <location>
        <begin position="477"/>
        <end position="512"/>
    </location>
</feature>
<comment type="caution">
    <text evidence="3">The sequence shown here is derived from an EMBL/GenBank/DDBJ whole genome shotgun (WGS) entry which is preliminary data.</text>
</comment>
<dbReference type="InterPro" id="IPR030925">
    <property type="entry name" value="T2SS_GspN_Lepto"/>
</dbReference>
<evidence type="ECO:0000256" key="1">
    <source>
        <dbReference type="SAM" id="MobiDB-lite"/>
    </source>
</evidence>
<sequence length="519" mass="55835">MSDHLEPPGSSDLGADLPQLPSLDDVPVAPPAGASMTSMSGSGLRPSASLAGGLTPGGMGFDLRALGRKLGRVAAWAAALFIVFLVSAWVSLPTRSIAWRISHEARKAGFNVSVEDISIRPWGSATLEQVVWSFNPSRPDSTPVPFVIEELDVSFSVFKYLLLETIDVEFEGTMDEGRIAGAYYESEDEAHVGFSIEELPLYGVPKLQDAVNAPVRGIFTLDVDITAPGNEWAKSSGRLEVHCYSCTVGDGETKLFVPGAKKTSMLSKGVTIPEIDLGTLDGVLEIVDGKAVAEEFGTQSDDIIFKISGDIEFKDPIANSRLNLLVKVFIDPGLRERDTNVDLLVLTASPKVKMDPPDEGWMGMVLEGNFKHRRFRGVKSKSRQERLREKRESRQKQAKTRAEQRAQQRAAQKAAQAEAKAAADPGGAAGKGETAEVEPPDGRTNPPEAGVMVEEAEPEASDEEHDGEEAAEHGGEEAGEEGGEEGGEAEQEEAGEEEEQSEEAGEEQTEDNEATHLPQ</sequence>
<feature type="compositionally biased region" description="Low complexity" evidence="1">
    <location>
        <begin position="32"/>
        <end position="43"/>
    </location>
</feature>
<evidence type="ECO:0000313" key="3">
    <source>
        <dbReference type="EMBL" id="PRQ03659.1"/>
    </source>
</evidence>
<evidence type="ECO:0008006" key="5">
    <source>
        <dbReference type="Google" id="ProtNLM"/>
    </source>
</evidence>
<dbReference type="EMBL" id="PVNK01000072">
    <property type="protein sequence ID" value="PRQ03659.1"/>
    <property type="molecule type" value="Genomic_DNA"/>
</dbReference>
<protein>
    <recommendedName>
        <fullName evidence="5">Type II secretion system protein GspN</fullName>
    </recommendedName>
</protein>
<dbReference type="Proteomes" id="UP000237968">
    <property type="component" value="Unassembled WGS sequence"/>
</dbReference>
<dbReference type="OrthoDB" id="5498729at2"/>